<dbReference type="CDD" id="cd06850">
    <property type="entry name" value="biotinyl_domain"/>
    <property type="match status" value="1"/>
</dbReference>
<evidence type="ECO:0000256" key="5">
    <source>
        <dbReference type="ARBA" id="ARBA00022840"/>
    </source>
</evidence>
<dbReference type="FunFam" id="3.30.1490.20:FF:000018">
    <property type="entry name" value="Biotin carboxylase"/>
    <property type="match status" value="1"/>
</dbReference>
<evidence type="ECO:0000259" key="12">
    <source>
        <dbReference type="PROSITE" id="PS50979"/>
    </source>
</evidence>
<dbReference type="SUPFAM" id="SSF51246">
    <property type="entry name" value="Rudiment single hybrid motif"/>
    <property type="match status" value="1"/>
</dbReference>
<dbReference type="EC" id="6.3.4.14" evidence="2"/>
<reference evidence="13 14" key="1">
    <citation type="submission" date="2018-12" db="EMBL/GenBank/DDBJ databases">
        <title>YIM 101343 draft genome.</title>
        <authorList>
            <person name="Chen X."/>
        </authorList>
    </citation>
    <scope>NUCLEOTIDE SEQUENCE [LARGE SCALE GENOMIC DNA]</scope>
    <source>
        <strain evidence="13 14">YIM 101343</strain>
    </source>
</reference>
<dbReference type="InterPro" id="IPR011053">
    <property type="entry name" value="Single_hybrid_motif"/>
</dbReference>
<dbReference type="Pfam" id="PF00364">
    <property type="entry name" value="Biotin_lipoyl"/>
    <property type="match status" value="1"/>
</dbReference>
<evidence type="ECO:0000256" key="9">
    <source>
        <dbReference type="SAM" id="MobiDB-lite"/>
    </source>
</evidence>
<dbReference type="EMBL" id="RXHJ01000006">
    <property type="protein sequence ID" value="RSZ63840.1"/>
    <property type="molecule type" value="Genomic_DNA"/>
</dbReference>
<feature type="domain" description="Lipoyl-binding" evidence="10">
    <location>
        <begin position="523"/>
        <end position="592"/>
    </location>
</feature>
<feature type="region of interest" description="Disordered" evidence="9">
    <location>
        <begin position="494"/>
        <end position="522"/>
    </location>
</feature>
<evidence type="ECO:0000259" key="10">
    <source>
        <dbReference type="PROSITE" id="PS50968"/>
    </source>
</evidence>
<accession>A0A430HYR5</accession>
<dbReference type="Proteomes" id="UP000274907">
    <property type="component" value="Unassembled WGS sequence"/>
</dbReference>
<dbReference type="SUPFAM" id="SSF52440">
    <property type="entry name" value="PreATP-grasp domain"/>
    <property type="match status" value="1"/>
</dbReference>
<dbReference type="GO" id="GO:0005524">
    <property type="term" value="F:ATP binding"/>
    <property type="evidence" value="ECO:0007669"/>
    <property type="project" value="UniProtKB-UniRule"/>
</dbReference>
<comment type="catalytic activity">
    <reaction evidence="7">
        <text>N(6)-biotinyl-L-lysyl-[protein] + hydrogencarbonate + ATP = N(6)-carboxybiotinyl-L-lysyl-[protein] + ADP + phosphate + H(+)</text>
        <dbReference type="Rhea" id="RHEA:13501"/>
        <dbReference type="Rhea" id="RHEA-COMP:10505"/>
        <dbReference type="Rhea" id="RHEA-COMP:10506"/>
        <dbReference type="ChEBI" id="CHEBI:15378"/>
        <dbReference type="ChEBI" id="CHEBI:17544"/>
        <dbReference type="ChEBI" id="CHEBI:30616"/>
        <dbReference type="ChEBI" id="CHEBI:43474"/>
        <dbReference type="ChEBI" id="CHEBI:83144"/>
        <dbReference type="ChEBI" id="CHEBI:83145"/>
        <dbReference type="ChEBI" id="CHEBI:456216"/>
        <dbReference type="EC" id="6.3.4.14"/>
    </reaction>
    <physiologicalReaction direction="left-to-right" evidence="7">
        <dbReference type="Rhea" id="RHEA:13502"/>
    </physiologicalReaction>
</comment>
<organism evidence="13 14">
    <name type="scientific">Corynebacterium hylobatis</name>
    <dbReference type="NCBI Taxonomy" id="1859290"/>
    <lineage>
        <taxon>Bacteria</taxon>
        <taxon>Bacillati</taxon>
        <taxon>Actinomycetota</taxon>
        <taxon>Actinomycetes</taxon>
        <taxon>Mycobacteriales</taxon>
        <taxon>Corynebacteriaceae</taxon>
        <taxon>Corynebacterium</taxon>
    </lineage>
</organism>
<dbReference type="PANTHER" id="PTHR18866:SF33">
    <property type="entry name" value="METHYLCROTONOYL-COA CARBOXYLASE SUBUNIT ALPHA, MITOCHONDRIAL-RELATED"/>
    <property type="match status" value="1"/>
</dbReference>
<dbReference type="SUPFAM" id="SSF56059">
    <property type="entry name" value="Glutathione synthetase ATP-binding domain-like"/>
    <property type="match status" value="1"/>
</dbReference>
<dbReference type="SUPFAM" id="SSF51230">
    <property type="entry name" value="Single hybrid motif"/>
    <property type="match status" value="1"/>
</dbReference>
<evidence type="ECO:0000256" key="3">
    <source>
        <dbReference type="ARBA" id="ARBA00022598"/>
    </source>
</evidence>
<dbReference type="InterPro" id="IPR005481">
    <property type="entry name" value="BC-like_N"/>
</dbReference>
<dbReference type="InterPro" id="IPR011054">
    <property type="entry name" value="Rudment_hybrid_motif"/>
</dbReference>
<keyword evidence="4 8" id="KW-0547">Nucleotide-binding</keyword>
<evidence type="ECO:0000256" key="1">
    <source>
        <dbReference type="ARBA" id="ARBA00001953"/>
    </source>
</evidence>
<dbReference type="Gene3D" id="3.30.470.20">
    <property type="entry name" value="ATP-grasp fold, B domain"/>
    <property type="match status" value="1"/>
</dbReference>
<dbReference type="Pfam" id="PF00289">
    <property type="entry name" value="Biotin_carb_N"/>
    <property type="match status" value="1"/>
</dbReference>
<dbReference type="InterPro" id="IPR050856">
    <property type="entry name" value="Biotin_carboxylase_complex"/>
</dbReference>
<name>A0A430HYR5_9CORY</name>
<evidence type="ECO:0000313" key="14">
    <source>
        <dbReference type="Proteomes" id="UP000274907"/>
    </source>
</evidence>
<dbReference type="FunFam" id="2.40.50.100:FF:000003">
    <property type="entry name" value="Acetyl-CoA carboxylase biotin carboxyl carrier protein"/>
    <property type="match status" value="1"/>
</dbReference>
<keyword evidence="6" id="KW-0092">Biotin</keyword>
<evidence type="ECO:0000256" key="8">
    <source>
        <dbReference type="PROSITE-ProRule" id="PRU00409"/>
    </source>
</evidence>
<dbReference type="RefSeq" id="WP_126120473.1">
    <property type="nucleotide sequence ID" value="NZ_RXHJ01000006.1"/>
</dbReference>
<keyword evidence="5 8" id="KW-0067">ATP-binding</keyword>
<dbReference type="NCBIfam" id="NF006367">
    <property type="entry name" value="PRK08591.1"/>
    <property type="match status" value="1"/>
</dbReference>
<sequence>MFNKILIANRGEIAVRIMATCADLGIKTVAVYSAADSESLHVRRADEAVNLGDGPSSENYLNIPAIIDAALKTGAEAIHPGYGFLAENAEFARAVAAAGLVFIGPSGDAISAMGEKVTARELAVAAEVPLAPGSNGAIEGAEQVLAFGEEHGYPVLVKASHGGGGRGMRRINSADEAAEAVAAAEREAAAAFGNSEIYLERYLTNARHVEVQVFADTHGNAVYFGDRDCSVQRRHQKLIEEAPAPGLSEKMRKGMGEAAVRLARRVGYVGAGTVEFLVEGEKFYFLEMNTRIQVEHPVTELVQGLDLIAEQIRVAAGQPLSVTESGLPPRGAAIEARINAEDINGGRFVPTPGKITALKVPSQPGLRFDTGFEAGDEVLPYYDSLIGKLIAWGPDRESAINRLSRALDELDIQGVKTTAPAAKLVLEHEDFRATRFNTLWLESTVEFPDVTVEDEDEDDEGDELLARNEVEVGGRFYAIPYFTEAVPGAPVAAGAAPAEAPTNGGAGRPRTGGGRRKAKKAFDGTVKAPMQGTIVQIKVSAGQQVSAGDLLFVQEAMKMENPITAPADGTVGEILVGLGESLAAGAALTTLELEKVNA</sequence>
<evidence type="ECO:0000259" key="11">
    <source>
        <dbReference type="PROSITE" id="PS50975"/>
    </source>
</evidence>
<dbReference type="InterPro" id="IPR000089">
    <property type="entry name" value="Biotin_lipoyl"/>
</dbReference>
<dbReference type="InterPro" id="IPR011761">
    <property type="entry name" value="ATP-grasp"/>
</dbReference>
<dbReference type="AlphaFoldDB" id="A0A430HYR5"/>
<dbReference type="OrthoDB" id="9760256at2"/>
<dbReference type="SMART" id="SM00878">
    <property type="entry name" value="Biotin_carb_C"/>
    <property type="match status" value="1"/>
</dbReference>
<dbReference type="PROSITE" id="PS00867">
    <property type="entry name" value="CPSASE_2"/>
    <property type="match status" value="1"/>
</dbReference>
<gene>
    <name evidence="13" type="ORF">EAH68_06280</name>
</gene>
<evidence type="ECO:0000256" key="6">
    <source>
        <dbReference type="ARBA" id="ARBA00023267"/>
    </source>
</evidence>
<dbReference type="PROSITE" id="PS50979">
    <property type="entry name" value="BC"/>
    <property type="match status" value="1"/>
</dbReference>
<dbReference type="InterPro" id="IPR011764">
    <property type="entry name" value="Biotin_carboxylation_dom"/>
</dbReference>
<comment type="cofactor">
    <cofactor evidence="1">
        <name>biotin</name>
        <dbReference type="ChEBI" id="CHEBI:57586"/>
    </cofactor>
</comment>
<evidence type="ECO:0000256" key="4">
    <source>
        <dbReference type="ARBA" id="ARBA00022741"/>
    </source>
</evidence>
<dbReference type="InterPro" id="IPR005482">
    <property type="entry name" value="Biotin_COase_C"/>
</dbReference>
<evidence type="ECO:0000313" key="13">
    <source>
        <dbReference type="EMBL" id="RSZ63840.1"/>
    </source>
</evidence>
<dbReference type="Pfam" id="PF02786">
    <property type="entry name" value="CPSase_L_D2"/>
    <property type="match status" value="1"/>
</dbReference>
<comment type="caution">
    <text evidence="13">The sequence shown here is derived from an EMBL/GenBank/DDBJ whole genome shotgun (WGS) entry which is preliminary data.</text>
</comment>
<dbReference type="PROSITE" id="PS50975">
    <property type="entry name" value="ATP_GRASP"/>
    <property type="match status" value="1"/>
</dbReference>
<keyword evidence="14" id="KW-1185">Reference proteome</keyword>
<dbReference type="PANTHER" id="PTHR18866">
    <property type="entry name" value="CARBOXYLASE:PYRUVATE/ACETYL-COA/PROPIONYL-COA CARBOXYLASE"/>
    <property type="match status" value="1"/>
</dbReference>
<keyword evidence="3" id="KW-0436">Ligase</keyword>
<proteinExistence type="predicted"/>
<dbReference type="Pfam" id="PF02785">
    <property type="entry name" value="Biotin_carb_C"/>
    <property type="match status" value="1"/>
</dbReference>
<dbReference type="InterPro" id="IPR005479">
    <property type="entry name" value="CPAse_ATP-bd"/>
</dbReference>
<feature type="compositionally biased region" description="Low complexity" evidence="9">
    <location>
        <begin position="494"/>
        <end position="503"/>
    </location>
</feature>
<dbReference type="GO" id="GO:0004075">
    <property type="term" value="F:biotin carboxylase activity"/>
    <property type="evidence" value="ECO:0007669"/>
    <property type="project" value="UniProtKB-EC"/>
</dbReference>
<dbReference type="Gene3D" id="2.40.50.100">
    <property type="match status" value="1"/>
</dbReference>
<dbReference type="GO" id="GO:0046872">
    <property type="term" value="F:metal ion binding"/>
    <property type="evidence" value="ECO:0007669"/>
    <property type="project" value="InterPro"/>
</dbReference>
<dbReference type="FunFam" id="3.40.50.20:FF:000010">
    <property type="entry name" value="Propionyl-CoA carboxylase subunit alpha"/>
    <property type="match status" value="1"/>
</dbReference>
<dbReference type="PROSITE" id="PS50968">
    <property type="entry name" value="BIOTINYL_LIPOYL"/>
    <property type="match status" value="1"/>
</dbReference>
<dbReference type="PROSITE" id="PS00866">
    <property type="entry name" value="CPSASE_1"/>
    <property type="match status" value="1"/>
</dbReference>
<feature type="domain" description="Biotin carboxylation" evidence="12">
    <location>
        <begin position="1"/>
        <end position="446"/>
    </location>
</feature>
<dbReference type="InterPro" id="IPR016185">
    <property type="entry name" value="PreATP-grasp_dom_sf"/>
</dbReference>
<evidence type="ECO:0000256" key="2">
    <source>
        <dbReference type="ARBA" id="ARBA00013263"/>
    </source>
</evidence>
<protein>
    <recommendedName>
        <fullName evidence="2">biotin carboxylase</fullName>
        <ecNumber evidence="2">6.3.4.14</ecNumber>
    </recommendedName>
</protein>
<evidence type="ECO:0000256" key="7">
    <source>
        <dbReference type="ARBA" id="ARBA00048501"/>
    </source>
</evidence>
<feature type="domain" description="ATP-grasp" evidence="11">
    <location>
        <begin position="120"/>
        <end position="316"/>
    </location>
</feature>